<accession>A0A0A9AY27</accession>
<dbReference type="EMBL" id="GBRH01241291">
    <property type="protein sequence ID" value="JAD56604.1"/>
    <property type="molecule type" value="Transcribed_RNA"/>
</dbReference>
<name>A0A0A9AY27_ARUDO</name>
<reference evidence="1" key="1">
    <citation type="submission" date="2014-09" db="EMBL/GenBank/DDBJ databases">
        <authorList>
            <person name="Magalhaes I.L.F."/>
            <person name="Oliveira U."/>
            <person name="Santos F.R."/>
            <person name="Vidigal T.H.D.A."/>
            <person name="Brescovit A.D."/>
            <person name="Santos A.J."/>
        </authorList>
    </citation>
    <scope>NUCLEOTIDE SEQUENCE</scope>
    <source>
        <tissue evidence="1">Shoot tissue taken approximately 20 cm above the soil surface</tissue>
    </source>
</reference>
<dbReference type="AlphaFoldDB" id="A0A0A9AY27"/>
<evidence type="ECO:0000313" key="1">
    <source>
        <dbReference type="EMBL" id="JAD56604.1"/>
    </source>
</evidence>
<reference evidence="1" key="2">
    <citation type="journal article" date="2015" name="Data Brief">
        <title>Shoot transcriptome of the giant reed, Arundo donax.</title>
        <authorList>
            <person name="Barrero R.A."/>
            <person name="Guerrero F.D."/>
            <person name="Moolhuijzen P."/>
            <person name="Goolsby J.A."/>
            <person name="Tidwell J."/>
            <person name="Bellgard S.E."/>
            <person name="Bellgard M.I."/>
        </authorList>
    </citation>
    <scope>NUCLEOTIDE SEQUENCE</scope>
    <source>
        <tissue evidence="1">Shoot tissue taken approximately 20 cm above the soil surface</tissue>
    </source>
</reference>
<proteinExistence type="predicted"/>
<sequence>MIDSNCLSFHSRRFLYDF</sequence>
<protein>
    <submittedName>
        <fullName evidence="1">Uncharacterized protein</fullName>
    </submittedName>
</protein>
<organism evidence="1">
    <name type="scientific">Arundo donax</name>
    <name type="common">Giant reed</name>
    <name type="synonym">Donax arundinaceus</name>
    <dbReference type="NCBI Taxonomy" id="35708"/>
    <lineage>
        <taxon>Eukaryota</taxon>
        <taxon>Viridiplantae</taxon>
        <taxon>Streptophyta</taxon>
        <taxon>Embryophyta</taxon>
        <taxon>Tracheophyta</taxon>
        <taxon>Spermatophyta</taxon>
        <taxon>Magnoliopsida</taxon>
        <taxon>Liliopsida</taxon>
        <taxon>Poales</taxon>
        <taxon>Poaceae</taxon>
        <taxon>PACMAD clade</taxon>
        <taxon>Arundinoideae</taxon>
        <taxon>Arundineae</taxon>
        <taxon>Arundo</taxon>
    </lineage>
</organism>